<dbReference type="RefSeq" id="WP_043962003.1">
    <property type="nucleotide sequence ID" value="NZ_CBDRIS010000093.1"/>
</dbReference>
<dbReference type="GeneID" id="301303905"/>
<evidence type="ECO:0000313" key="3">
    <source>
        <dbReference type="EMBL" id="SCF18056.1"/>
    </source>
</evidence>
<sequence>MTDGQLWLDPGRARRGGADLTSAGEAVTDRRAQVGGQLAAASAARPWGRDDIGAAFEKQYRGFEETLLRAWAGLGRALEHLGEDVVRSVDNSVRTDAHNAGRLDRISDQRPAGR</sequence>
<dbReference type="EMBL" id="JXSX01000001">
    <property type="protein sequence ID" value="KIR65232.1"/>
    <property type="molecule type" value="Genomic_DNA"/>
</dbReference>
<gene>
    <name evidence="3" type="ORF">GA0070558_13940</name>
    <name evidence="2" type="ORF">TK50_07055</name>
</gene>
<dbReference type="AlphaFoldDB" id="A0A0D0V2I0"/>
<evidence type="ECO:0000313" key="4">
    <source>
        <dbReference type="Proteomes" id="UP000032254"/>
    </source>
</evidence>
<accession>A0A1C4YBQ4</accession>
<dbReference type="Proteomes" id="UP000199375">
    <property type="component" value="Unassembled WGS sequence"/>
</dbReference>
<organism evidence="2 4">
    <name type="scientific">Micromonospora haikouensis</name>
    <dbReference type="NCBI Taxonomy" id="686309"/>
    <lineage>
        <taxon>Bacteria</taxon>
        <taxon>Bacillati</taxon>
        <taxon>Actinomycetota</taxon>
        <taxon>Actinomycetes</taxon>
        <taxon>Micromonosporales</taxon>
        <taxon>Micromonosporaceae</taxon>
        <taxon>Micromonospora</taxon>
    </lineage>
</organism>
<evidence type="ECO:0000313" key="5">
    <source>
        <dbReference type="Proteomes" id="UP000199375"/>
    </source>
</evidence>
<evidence type="ECO:0000313" key="2">
    <source>
        <dbReference type="EMBL" id="KIR65232.1"/>
    </source>
</evidence>
<dbReference type="OrthoDB" id="3383480at2"/>
<evidence type="ECO:0008006" key="6">
    <source>
        <dbReference type="Google" id="ProtNLM"/>
    </source>
</evidence>
<reference evidence="2 4" key="1">
    <citation type="submission" date="2015-01" db="EMBL/GenBank/DDBJ databases">
        <title>Sequencing and annotation of Micromonospora carbonacea strain JXNU-1 genome.</title>
        <authorList>
            <person name="Long Z."/>
            <person name="Huang Y."/>
            <person name="Jiang Y."/>
        </authorList>
    </citation>
    <scope>NUCLEOTIDE SEQUENCE [LARGE SCALE GENOMIC DNA]</scope>
    <source>
        <strain evidence="2 4">JXNU-1</strain>
    </source>
</reference>
<dbReference type="Proteomes" id="UP000032254">
    <property type="component" value="Unassembled WGS sequence"/>
</dbReference>
<feature type="region of interest" description="Disordered" evidence="1">
    <location>
        <begin position="1"/>
        <end position="28"/>
    </location>
</feature>
<accession>A0A0D0V2I0</accession>
<feature type="compositionally biased region" description="Basic and acidic residues" evidence="1">
    <location>
        <begin position="91"/>
        <end position="108"/>
    </location>
</feature>
<protein>
    <recommendedName>
        <fullName evidence="6">Excreted virulence factor EspC, type VII ESX diderm</fullName>
    </recommendedName>
</protein>
<name>A0A0D0V2I0_9ACTN</name>
<reference evidence="3 5" key="2">
    <citation type="submission" date="2016-06" db="EMBL/GenBank/DDBJ databases">
        <authorList>
            <person name="Kjaerup R.B."/>
            <person name="Dalgaard T.S."/>
            <person name="Juul-Madsen H.R."/>
        </authorList>
    </citation>
    <scope>NUCLEOTIDE SEQUENCE [LARGE SCALE GENOMIC DNA]</scope>
    <source>
        <strain evidence="3 5">DSM 45626</strain>
    </source>
</reference>
<keyword evidence="4" id="KW-1185">Reference proteome</keyword>
<dbReference type="PATRIC" id="fig|47853.6.peg.1499"/>
<evidence type="ECO:0000256" key="1">
    <source>
        <dbReference type="SAM" id="MobiDB-lite"/>
    </source>
</evidence>
<dbReference type="EMBL" id="FMCW01000039">
    <property type="protein sequence ID" value="SCF18056.1"/>
    <property type="molecule type" value="Genomic_DNA"/>
</dbReference>
<feature type="region of interest" description="Disordered" evidence="1">
    <location>
        <begin position="91"/>
        <end position="114"/>
    </location>
</feature>
<proteinExistence type="predicted"/>